<gene>
    <name evidence="1" type="ORF">EI97DRAFT_501688</name>
</gene>
<evidence type="ECO:0000313" key="1">
    <source>
        <dbReference type="EMBL" id="KAF2275952.1"/>
    </source>
</evidence>
<organism evidence="1 2">
    <name type="scientific">Westerdykella ornata</name>
    <dbReference type="NCBI Taxonomy" id="318751"/>
    <lineage>
        <taxon>Eukaryota</taxon>
        <taxon>Fungi</taxon>
        <taxon>Dikarya</taxon>
        <taxon>Ascomycota</taxon>
        <taxon>Pezizomycotina</taxon>
        <taxon>Dothideomycetes</taxon>
        <taxon>Pleosporomycetidae</taxon>
        <taxon>Pleosporales</taxon>
        <taxon>Sporormiaceae</taxon>
        <taxon>Westerdykella</taxon>
    </lineage>
</organism>
<name>A0A6A6JHR2_WESOR</name>
<dbReference type="EMBL" id="ML986495">
    <property type="protein sequence ID" value="KAF2275952.1"/>
    <property type="molecule type" value="Genomic_DNA"/>
</dbReference>
<dbReference type="OrthoDB" id="4499616at2759"/>
<keyword evidence="2" id="KW-1185">Reference proteome</keyword>
<evidence type="ECO:0000313" key="2">
    <source>
        <dbReference type="Proteomes" id="UP000800097"/>
    </source>
</evidence>
<accession>A0A6A6JHR2</accession>
<protein>
    <recommendedName>
        <fullName evidence="3">Type I restriction enzyme R protein N-terminal domain-containing protein</fullName>
    </recommendedName>
</protein>
<proteinExistence type="predicted"/>
<reference evidence="1" key="1">
    <citation type="journal article" date="2020" name="Stud. Mycol.">
        <title>101 Dothideomycetes genomes: a test case for predicting lifestyles and emergence of pathogens.</title>
        <authorList>
            <person name="Haridas S."/>
            <person name="Albert R."/>
            <person name="Binder M."/>
            <person name="Bloem J."/>
            <person name="Labutti K."/>
            <person name="Salamov A."/>
            <person name="Andreopoulos B."/>
            <person name="Baker S."/>
            <person name="Barry K."/>
            <person name="Bills G."/>
            <person name="Bluhm B."/>
            <person name="Cannon C."/>
            <person name="Castanera R."/>
            <person name="Culley D."/>
            <person name="Daum C."/>
            <person name="Ezra D."/>
            <person name="Gonzalez J."/>
            <person name="Henrissat B."/>
            <person name="Kuo A."/>
            <person name="Liang C."/>
            <person name="Lipzen A."/>
            <person name="Lutzoni F."/>
            <person name="Magnuson J."/>
            <person name="Mondo S."/>
            <person name="Nolan M."/>
            <person name="Ohm R."/>
            <person name="Pangilinan J."/>
            <person name="Park H.-J."/>
            <person name="Ramirez L."/>
            <person name="Alfaro M."/>
            <person name="Sun H."/>
            <person name="Tritt A."/>
            <person name="Yoshinaga Y."/>
            <person name="Zwiers L.-H."/>
            <person name="Turgeon B."/>
            <person name="Goodwin S."/>
            <person name="Spatafora J."/>
            <person name="Crous P."/>
            <person name="Grigoriev I."/>
        </authorList>
    </citation>
    <scope>NUCLEOTIDE SEQUENCE</scope>
    <source>
        <strain evidence="1">CBS 379.55</strain>
    </source>
</reference>
<dbReference type="AlphaFoldDB" id="A0A6A6JHR2"/>
<dbReference type="RefSeq" id="XP_033653491.1">
    <property type="nucleotide sequence ID" value="XM_033802715.1"/>
</dbReference>
<dbReference type="Proteomes" id="UP000800097">
    <property type="component" value="Unassembled WGS sequence"/>
</dbReference>
<dbReference type="GeneID" id="54555890"/>
<sequence length="161" mass="17857">MSRFAESTGTTSYYGLPHIKADIYKLAGNPTESAIRTIWLAILAYTFRVTSDFSHSYESDVSGGVVVVKHRQQKVLVVKCKAAQCGTKADVWTAAAEQLQERMKENRVYGAVAIGGKVRFYEYDGREQRVVGLKGHEKEFDLAGDCEGVQKVLDSMRDGGR</sequence>
<evidence type="ECO:0008006" key="3">
    <source>
        <dbReference type="Google" id="ProtNLM"/>
    </source>
</evidence>